<dbReference type="AlphaFoldDB" id="A0A0A9ERL4"/>
<reference evidence="1" key="2">
    <citation type="journal article" date="2015" name="Data Brief">
        <title>Shoot transcriptome of the giant reed, Arundo donax.</title>
        <authorList>
            <person name="Barrero R.A."/>
            <person name="Guerrero F.D."/>
            <person name="Moolhuijzen P."/>
            <person name="Goolsby J.A."/>
            <person name="Tidwell J."/>
            <person name="Bellgard S.E."/>
            <person name="Bellgard M.I."/>
        </authorList>
    </citation>
    <scope>NUCLEOTIDE SEQUENCE</scope>
    <source>
        <tissue evidence="1">Shoot tissue taken approximately 20 cm above the soil surface</tissue>
    </source>
</reference>
<reference evidence="1" key="1">
    <citation type="submission" date="2014-09" db="EMBL/GenBank/DDBJ databases">
        <authorList>
            <person name="Magalhaes I.L.F."/>
            <person name="Oliveira U."/>
            <person name="Santos F.R."/>
            <person name="Vidigal T.H.D.A."/>
            <person name="Brescovit A.D."/>
            <person name="Santos A.J."/>
        </authorList>
    </citation>
    <scope>NUCLEOTIDE SEQUENCE</scope>
    <source>
        <tissue evidence="1">Shoot tissue taken approximately 20 cm above the soil surface</tissue>
    </source>
</reference>
<evidence type="ECO:0000313" key="1">
    <source>
        <dbReference type="EMBL" id="JAE01609.1"/>
    </source>
</evidence>
<protein>
    <submittedName>
        <fullName evidence="1">Tif1</fullName>
    </submittedName>
</protein>
<name>A0A0A9ERL4_ARUDO</name>
<accession>A0A0A9ERL4</accession>
<dbReference type="EMBL" id="GBRH01196287">
    <property type="protein sequence ID" value="JAE01609.1"/>
    <property type="molecule type" value="Transcribed_RNA"/>
</dbReference>
<organism evidence="1">
    <name type="scientific">Arundo donax</name>
    <name type="common">Giant reed</name>
    <name type="synonym">Donax arundinaceus</name>
    <dbReference type="NCBI Taxonomy" id="35708"/>
    <lineage>
        <taxon>Eukaryota</taxon>
        <taxon>Viridiplantae</taxon>
        <taxon>Streptophyta</taxon>
        <taxon>Embryophyta</taxon>
        <taxon>Tracheophyta</taxon>
        <taxon>Spermatophyta</taxon>
        <taxon>Magnoliopsida</taxon>
        <taxon>Liliopsida</taxon>
        <taxon>Poales</taxon>
        <taxon>Poaceae</taxon>
        <taxon>PACMAD clade</taxon>
        <taxon>Arundinoideae</taxon>
        <taxon>Arundineae</taxon>
        <taxon>Arundo</taxon>
    </lineage>
</organism>
<sequence length="33" mass="3757">MVQLSRIQSLARSFNSRVIRGRTSQISLSRPVL</sequence>
<proteinExistence type="predicted"/>